<reference evidence="3 4" key="1">
    <citation type="submission" date="2015-09" db="EMBL/GenBank/DDBJ databases">
        <title>Sorangium comparison.</title>
        <authorList>
            <person name="Zaburannyi N."/>
            <person name="Bunk B."/>
            <person name="Overmann J."/>
            <person name="Mueller R."/>
        </authorList>
    </citation>
    <scope>NUCLEOTIDE SEQUENCE [LARGE SCALE GENOMIC DNA]</scope>
    <source>
        <strain evidence="3 4">So ce26</strain>
    </source>
</reference>
<accession>A0A2L0EU47</accession>
<keyword evidence="2" id="KW-0732">Signal</keyword>
<evidence type="ECO:0000313" key="3">
    <source>
        <dbReference type="EMBL" id="AUX42802.1"/>
    </source>
</evidence>
<protein>
    <submittedName>
        <fullName evidence="3">Integral membrane protein</fullName>
    </submittedName>
</protein>
<feature type="signal peptide" evidence="2">
    <location>
        <begin position="1"/>
        <end position="44"/>
    </location>
</feature>
<proteinExistence type="predicted"/>
<feature type="chain" id="PRO_5014888468" evidence="2">
    <location>
        <begin position="45"/>
        <end position="206"/>
    </location>
</feature>
<organism evidence="3 4">
    <name type="scientific">Sorangium cellulosum</name>
    <name type="common">Polyangium cellulosum</name>
    <dbReference type="NCBI Taxonomy" id="56"/>
    <lineage>
        <taxon>Bacteria</taxon>
        <taxon>Pseudomonadati</taxon>
        <taxon>Myxococcota</taxon>
        <taxon>Polyangia</taxon>
        <taxon>Polyangiales</taxon>
        <taxon>Polyangiaceae</taxon>
        <taxon>Sorangium</taxon>
    </lineage>
</organism>
<evidence type="ECO:0000256" key="1">
    <source>
        <dbReference type="SAM" id="MobiDB-lite"/>
    </source>
</evidence>
<dbReference type="Proteomes" id="UP000238348">
    <property type="component" value="Chromosome"/>
</dbReference>
<gene>
    <name evidence="3" type="ORF">SOCE26_042360</name>
</gene>
<feature type="region of interest" description="Disordered" evidence="1">
    <location>
        <begin position="1"/>
        <end position="21"/>
    </location>
</feature>
<name>A0A2L0EU47_SORCE</name>
<evidence type="ECO:0000313" key="4">
    <source>
        <dbReference type="Proteomes" id="UP000238348"/>
    </source>
</evidence>
<sequence>METSQIGRSKSSTTKRRSTRRGAVQGLAGLLGLGLCLGTSSASAGDTTQAFSPQVSAPASVTYAPNHTKRRLIIAGASTLGGFWTASAVYATSLALAKEETPHCHCTQHACVVAARPEQRSPSPAALLVPVAGPWIHLGTARPGTAGTVALSVLGVGQAVGLGMLIGGVAMPAQVRVPMQHGRVLRLGAAPVVTPGGVGLAIRGSM</sequence>
<dbReference type="AlphaFoldDB" id="A0A2L0EU47"/>
<dbReference type="EMBL" id="CP012673">
    <property type="protein sequence ID" value="AUX42802.1"/>
    <property type="molecule type" value="Genomic_DNA"/>
</dbReference>
<evidence type="ECO:0000256" key="2">
    <source>
        <dbReference type="SAM" id="SignalP"/>
    </source>
</evidence>